<accession>A0A0F9SZ74</accession>
<sequence length="158" mass="17700">MDLEVIESGNGGDLVLKGNDLSFIFGFQNMPYLALFGGNVKASTPVERIPSEQAFDWWGNSLLPNKPEVQFNSLTERLLNNIAVNSAGRLEIENVVKKDLEFMDAFANVSVDVSIVSTDRVRILVTILEPENLVAKEFQFIWDFTNQEIITDDNNSNT</sequence>
<dbReference type="EMBL" id="LAZR01001602">
    <property type="protein sequence ID" value="KKN42126.1"/>
    <property type="molecule type" value="Genomic_DNA"/>
</dbReference>
<name>A0A0F9SZ74_9ZZZZ</name>
<gene>
    <name evidence="1" type="ORF">LCGC14_0716300</name>
</gene>
<dbReference type="AlphaFoldDB" id="A0A0F9SZ74"/>
<protein>
    <submittedName>
        <fullName evidence="1">Uncharacterized protein</fullName>
    </submittedName>
</protein>
<organism evidence="1">
    <name type="scientific">marine sediment metagenome</name>
    <dbReference type="NCBI Taxonomy" id="412755"/>
    <lineage>
        <taxon>unclassified sequences</taxon>
        <taxon>metagenomes</taxon>
        <taxon>ecological metagenomes</taxon>
    </lineage>
</organism>
<evidence type="ECO:0000313" key="1">
    <source>
        <dbReference type="EMBL" id="KKN42126.1"/>
    </source>
</evidence>
<comment type="caution">
    <text evidence="1">The sequence shown here is derived from an EMBL/GenBank/DDBJ whole genome shotgun (WGS) entry which is preliminary data.</text>
</comment>
<reference evidence="1" key="1">
    <citation type="journal article" date="2015" name="Nature">
        <title>Complex archaea that bridge the gap between prokaryotes and eukaryotes.</title>
        <authorList>
            <person name="Spang A."/>
            <person name="Saw J.H."/>
            <person name="Jorgensen S.L."/>
            <person name="Zaremba-Niedzwiedzka K."/>
            <person name="Martijn J."/>
            <person name="Lind A.E."/>
            <person name="van Eijk R."/>
            <person name="Schleper C."/>
            <person name="Guy L."/>
            <person name="Ettema T.J."/>
        </authorList>
    </citation>
    <scope>NUCLEOTIDE SEQUENCE</scope>
</reference>
<proteinExistence type="predicted"/>